<reference evidence="3 4" key="1">
    <citation type="submission" date="2019-01" db="EMBL/GenBank/DDBJ databases">
        <title>Lujinxingia litoralis gen. nov., sp. nov. and Lujinxingia sediminis gen. nov., sp. nov., new members in the order Bradymonadales, isolated from coastal sediment.</title>
        <authorList>
            <person name="Li C.-M."/>
        </authorList>
    </citation>
    <scope>NUCLEOTIDE SEQUENCE [LARGE SCALE GENOMIC DNA]</scope>
    <source>
        <strain evidence="3 4">SEH01</strain>
    </source>
</reference>
<dbReference type="EMBL" id="SADD01000009">
    <property type="protein sequence ID" value="RVU42699.1"/>
    <property type="molecule type" value="Genomic_DNA"/>
</dbReference>
<organism evidence="3 4">
    <name type="scientific">Lujinxingia sediminis</name>
    <dbReference type="NCBI Taxonomy" id="2480984"/>
    <lineage>
        <taxon>Bacteria</taxon>
        <taxon>Deltaproteobacteria</taxon>
        <taxon>Bradymonadales</taxon>
        <taxon>Lujinxingiaceae</taxon>
        <taxon>Lujinxingia</taxon>
    </lineage>
</organism>
<feature type="coiled-coil region" evidence="1">
    <location>
        <begin position="555"/>
        <end position="670"/>
    </location>
</feature>
<feature type="compositionally biased region" description="Basic and acidic residues" evidence="2">
    <location>
        <begin position="473"/>
        <end position="506"/>
    </location>
</feature>
<dbReference type="Proteomes" id="UP000282926">
    <property type="component" value="Unassembled WGS sequence"/>
</dbReference>
<evidence type="ECO:0008006" key="5">
    <source>
        <dbReference type="Google" id="ProtNLM"/>
    </source>
</evidence>
<name>A0ABY0CRD9_9DELT</name>
<feature type="region of interest" description="Disordered" evidence="2">
    <location>
        <begin position="408"/>
        <end position="427"/>
    </location>
</feature>
<sequence length="885" mass="95327">MSDNVYITQEELEARADELLLITEATKALSQSSNELERAAVHTAAATAALTPPLEHLQANSESGARAAEAQAEGVKKAGDEAEDAADKVGKLSKANAYLKKAINAVERNVKPAMTAVYKTYGFAGDTIKAMVNEQREQLAIDARLRSSLESTGATAEEVAQRMSQANALFADAQSRTVFGDEAQAAALTNLINITGNTESAYATLGTALDAAQHSGSDLEKVSVAIGQAMTGDIKKLKEMNLLRKEEAEKLTRVEDASIRASIAMDIVRERTEGAAESIDPTLQKVAQLENDFGDARQALGGLALALLEGGAAVISLGSDLEEGASHLSTFANNLNTGTQALYNFFGDDEKRTKNMVDHFGFAFEQIGKTANESVLDLVFKYTTPWQFIGDTMASYYADGQGLMTKAEAEEHERRAKARADREQGSREELESIWDGFAGLFIPDNVQRMMKDFVESPAPSDAQFKLNNTLNDQDARAAEERERIERERAADRARERRERAAEERKQSEQRIALMNLELEALQATTDEERENIELKRSIAEIKHRGLSDAEEELAIDVATAQMDEQREKRKKEAEEEAKTKQNAIDLANQELEILNTRDELQRASAERELALMRVAQQEMSDEERRLEYARIEIGYEETLAEIKDSERKKADEERVKAEEERKKARKALQEHFKYADKLGGSLAGAFDALGVSGIGETVDALSGMSDEFFTLRDAGKKSAVALEGSLTAGSAAAKGAMEALGLGVQETAGIQAAFEAAAAVAAGATGNIPGAIAHGVAATMYGAVAAGAGSGGGSSAGTSSAALSGGGSSSGGPIHTPDPQELKEYQTQAYLEALREYDREGQQIVINVNNQGANFFERQTASTQRVASELERAAQLTIGGSALRG</sequence>
<dbReference type="RefSeq" id="WP_127780728.1">
    <property type="nucleotide sequence ID" value="NZ_SADD01000009.1"/>
</dbReference>
<keyword evidence="1" id="KW-0175">Coiled coil</keyword>
<evidence type="ECO:0000256" key="2">
    <source>
        <dbReference type="SAM" id="MobiDB-lite"/>
    </source>
</evidence>
<proteinExistence type="predicted"/>
<evidence type="ECO:0000313" key="4">
    <source>
        <dbReference type="Proteomes" id="UP000282926"/>
    </source>
</evidence>
<keyword evidence="4" id="KW-1185">Reference proteome</keyword>
<protein>
    <recommendedName>
        <fullName evidence="5">Bacteriophage tail tape measure N-terminal domain-containing protein</fullName>
    </recommendedName>
</protein>
<comment type="caution">
    <text evidence="3">The sequence shown here is derived from an EMBL/GenBank/DDBJ whole genome shotgun (WGS) entry which is preliminary data.</text>
</comment>
<evidence type="ECO:0000313" key="3">
    <source>
        <dbReference type="EMBL" id="RVU42699.1"/>
    </source>
</evidence>
<evidence type="ECO:0000256" key="1">
    <source>
        <dbReference type="SAM" id="Coils"/>
    </source>
</evidence>
<feature type="region of interest" description="Disordered" evidence="2">
    <location>
        <begin position="459"/>
        <end position="506"/>
    </location>
</feature>
<accession>A0ABY0CRD9</accession>
<feature type="region of interest" description="Disordered" evidence="2">
    <location>
        <begin position="59"/>
        <end position="81"/>
    </location>
</feature>
<gene>
    <name evidence="3" type="ORF">EA187_14375</name>
</gene>
<feature type="region of interest" description="Disordered" evidence="2">
    <location>
        <begin position="795"/>
        <end position="819"/>
    </location>
</feature>